<proteinExistence type="predicted"/>
<protein>
    <recommendedName>
        <fullName evidence="4">DUF4245 domain-containing protein</fullName>
    </recommendedName>
</protein>
<organism evidence="2 3">
    <name type="scientific">Mycobacterium ulcerans subsp. shinshuense</name>
    <dbReference type="NCBI Taxonomy" id="1124626"/>
    <lineage>
        <taxon>Bacteria</taxon>
        <taxon>Bacillati</taxon>
        <taxon>Actinomycetota</taxon>
        <taxon>Actinomycetes</taxon>
        <taxon>Mycobacteriales</taxon>
        <taxon>Mycobacteriaceae</taxon>
        <taxon>Mycobacterium</taxon>
        <taxon>Mycobacterium ulcerans group</taxon>
    </lineage>
</organism>
<dbReference type="InterPro" id="IPR025339">
    <property type="entry name" value="DUF4245"/>
</dbReference>
<evidence type="ECO:0000256" key="1">
    <source>
        <dbReference type="SAM" id="Phobius"/>
    </source>
</evidence>
<reference evidence="2 3" key="1">
    <citation type="submission" date="2016-08" db="EMBL/GenBank/DDBJ databases">
        <title>Complete genome sequence of Mycobacterium shinshuense, a subspecies of M. ulcerans.</title>
        <authorList>
            <person name="Yoshida M."/>
            <person name="Ogura Y."/>
            <person name="Hayashi T."/>
            <person name="Hoshino Y."/>
        </authorList>
    </citation>
    <scope>NUCLEOTIDE SEQUENCE [LARGE SCALE GENOMIC DNA]</scope>
    <source>
        <strain evidence="3">ATCC 33728</strain>
    </source>
</reference>
<dbReference type="Pfam" id="PF14030">
    <property type="entry name" value="DUF4245"/>
    <property type="match status" value="1"/>
</dbReference>
<keyword evidence="1" id="KW-0472">Membrane</keyword>
<gene>
    <name evidence="2" type="ORF">SHTP_1041</name>
</gene>
<dbReference type="EMBL" id="AP017624">
    <property type="protein sequence ID" value="BAV40356.1"/>
    <property type="molecule type" value="Genomic_DNA"/>
</dbReference>
<dbReference type="Proteomes" id="UP000218067">
    <property type="component" value="Chromosome"/>
</dbReference>
<accession>A0A1B4XZX2</accession>
<keyword evidence="1" id="KW-0812">Transmembrane</keyword>
<name>A0A1B4XZX2_MYCUL</name>
<evidence type="ECO:0000313" key="2">
    <source>
        <dbReference type="EMBL" id="BAV40356.1"/>
    </source>
</evidence>
<feature type="transmembrane region" description="Helical" evidence="1">
    <location>
        <begin position="45"/>
        <end position="65"/>
    </location>
</feature>
<dbReference type="AlphaFoldDB" id="A0A1B4XZX2"/>
<keyword evidence="1" id="KW-1133">Transmembrane helix</keyword>
<evidence type="ECO:0000313" key="3">
    <source>
        <dbReference type="Proteomes" id="UP000218067"/>
    </source>
</evidence>
<evidence type="ECO:0008006" key="4">
    <source>
        <dbReference type="Google" id="ProtNLM"/>
    </source>
</evidence>
<sequence>MVIVPEADHRAGAGILACDTGQVTGEPQPGPKPAKPRLLQDGRDMFWSLAPLVVGCILLAGLVGMCSFQPGATNRGNVPSYDAAAALKADAAALGFPIRLPVLPDGWKANSGGRGGIENGRTDPANGQLLRATTSKVGYISPSGMYLSLTQSNADEDKLVRSIHPDMYPTGTVDVVDTSWVVYEGTDSNGSTEPVWTTRLTSPQGPAQVAITGAGSADEFRTLALATQSQAPLPTKN</sequence>